<name>A0A7W7MVX4_9ACTN</name>
<accession>A0A7W7MVX4</accession>
<dbReference type="Proteomes" id="UP001501427">
    <property type="component" value="Unassembled WGS sequence"/>
</dbReference>
<reference evidence="3 4" key="2">
    <citation type="submission" date="2020-08" db="EMBL/GenBank/DDBJ databases">
        <title>Sequencing the genomes of 1000 actinobacteria strains.</title>
        <authorList>
            <person name="Klenk H.-P."/>
        </authorList>
    </citation>
    <scope>NUCLEOTIDE SEQUENCE [LARGE SCALE GENOMIC DNA]</scope>
    <source>
        <strain evidence="3 4">DSM 44772</strain>
    </source>
</reference>
<dbReference type="RefSeq" id="WP_184879559.1">
    <property type="nucleotide sequence ID" value="NZ_BAAAHD010000067.1"/>
</dbReference>
<dbReference type="AlphaFoldDB" id="A0A7W7MVX4"/>
<sequence>MPDTPSALARLRPARRRRPRRTLVTRTEVRVLVVPVVPEAPGTRAERLRSGAWTLYSRWEWWLAKARTDRARRAAHPYRR</sequence>
<evidence type="ECO:0000313" key="5">
    <source>
        <dbReference type="Proteomes" id="UP001501427"/>
    </source>
</evidence>
<comment type="caution">
    <text evidence="3">The sequence shown here is derived from an EMBL/GenBank/DDBJ whole genome shotgun (WGS) entry which is preliminary data.</text>
</comment>
<evidence type="ECO:0000313" key="2">
    <source>
        <dbReference type="EMBL" id="GAA0588987.1"/>
    </source>
</evidence>
<reference evidence="2 5" key="1">
    <citation type="journal article" date="2019" name="Int. J. Syst. Evol. Microbiol.">
        <title>The Global Catalogue of Microorganisms (GCM) 10K type strain sequencing project: providing services to taxonomists for standard genome sequencing and annotation.</title>
        <authorList>
            <consortium name="The Broad Institute Genomics Platform"/>
            <consortium name="The Broad Institute Genome Sequencing Center for Infectious Disease"/>
            <person name="Wu L."/>
            <person name="Ma J."/>
        </authorList>
    </citation>
    <scope>NUCLEOTIDE SEQUENCE [LARGE SCALE GENOMIC DNA]</scope>
    <source>
        <strain evidence="2 5">JCM 10667</strain>
    </source>
</reference>
<protein>
    <submittedName>
        <fullName evidence="3">Uncharacterized protein</fullName>
    </submittedName>
</protein>
<dbReference type="EMBL" id="BAAAHD010000067">
    <property type="protein sequence ID" value="GAA0588987.1"/>
    <property type="molecule type" value="Genomic_DNA"/>
</dbReference>
<gene>
    <name evidence="3" type="ORF">F4557_000682</name>
    <name evidence="2" type="ORF">GCM10009546_59240</name>
</gene>
<evidence type="ECO:0000313" key="3">
    <source>
        <dbReference type="EMBL" id="MBB4772264.1"/>
    </source>
</evidence>
<dbReference type="Proteomes" id="UP000549343">
    <property type="component" value="Unassembled WGS sequence"/>
</dbReference>
<reference evidence="2" key="3">
    <citation type="submission" date="2023-12" db="EMBL/GenBank/DDBJ databases">
        <authorList>
            <person name="Sun Q."/>
            <person name="Inoue M."/>
        </authorList>
    </citation>
    <scope>NUCLEOTIDE SEQUENCE</scope>
    <source>
        <strain evidence="2">JCM 10667</strain>
    </source>
</reference>
<evidence type="ECO:0000313" key="4">
    <source>
        <dbReference type="Proteomes" id="UP000549343"/>
    </source>
</evidence>
<dbReference type="EMBL" id="JACHMV010000001">
    <property type="protein sequence ID" value="MBB4772264.1"/>
    <property type="molecule type" value="Genomic_DNA"/>
</dbReference>
<proteinExistence type="predicted"/>
<organism evidence="3 4">
    <name type="scientific">Actinomadura livida</name>
    <dbReference type="NCBI Taxonomy" id="79909"/>
    <lineage>
        <taxon>Bacteria</taxon>
        <taxon>Bacillati</taxon>
        <taxon>Actinomycetota</taxon>
        <taxon>Actinomycetes</taxon>
        <taxon>Streptosporangiales</taxon>
        <taxon>Thermomonosporaceae</taxon>
        <taxon>Actinomadura</taxon>
    </lineage>
</organism>
<feature type="region of interest" description="Disordered" evidence="1">
    <location>
        <begin position="1"/>
        <end position="20"/>
    </location>
</feature>
<keyword evidence="5" id="KW-1185">Reference proteome</keyword>
<evidence type="ECO:0000256" key="1">
    <source>
        <dbReference type="SAM" id="MobiDB-lite"/>
    </source>
</evidence>